<reference evidence="2 3" key="1">
    <citation type="journal article" date="2011" name="Science">
        <title>The ecoresponsive genome of Daphnia pulex.</title>
        <authorList>
            <person name="Colbourne J.K."/>
            <person name="Pfrender M.E."/>
            <person name="Gilbert D."/>
            <person name="Thomas W.K."/>
            <person name="Tucker A."/>
            <person name="Oakley T.H."/>
            <person name="Tokishita S."/>
            <person name="Aerts A."/>
            <person name="Arnold G.J."/>
            <person name="Basu M.K."/>
            <person name="Bauer D.J."/>
            <person name="Caceres C.E."/>
            <person name="Carmel L."/>
            <person name="Casola C."/>
            <person name="Choi J.H."/>
            <person name="Detter J.C."/>
            <person name="Dong Q."/>
            <person name="Dusheyko S."/>
            <person name="Eads B.D."/>
            <person name="Frohlich T."/>
            <person name="Geiler-Samerotte K.A."/>
            <person name="Gerlach D."/>
            <person name="Hatcher P."/>
            <person name="Jogdeo S."/>
            <person name="Krijgsveld J."/>
            <person name="Kriventseva E.V."/>
            <person name="Kultz D."/>
            <person name="Laforsch C."/>
            <person name="Lindquist E."/>
            <person name="Lopez J."/>
            <person name="Manak J.R."/>
            <person name="Muller J."/>
            <person name="Pangilinan J."/>
            <person name="Patwardhan R.P."/>
            <person name="Pitluck S."/>
            <person name="Pritham E.J."/>
            <person name="Rechtsteiner A."/>
            <person name="Rho M."/>
            <person name="Rogozin I.B."/>
            <person name="Sakarya O."/>
            <person name="Salamov A."/>
            <person name="Schaack S."/>
            <person name="Shapiro H."/>
            <person name="Shiga Y."/>
            <person name="Skalitzky C."/>
            <person name="Smith Z."/>
            <person name="Souvorov A."/>
            <person name="Sung W."/>
            <person name="Tang Z."/>
            <person name="Tsuchiya D."/>
            <person name="Tu H."/>
            <person name="Vos H."/>
            <person name="Wang M."/>
            <person name="Wolf Y.I."/>
            <person name="Yamagata H."/>
            <person name="Yamada T."/>
            <person name="Ye Y."/>
            <person name="Shaw J.R."/>
            <person name="Andrews J."/>
            <person name="Crease T.J."/>
            <person name="Tang H."/>
            <person name="Lucas S.M."/>
            <person name="Robertson H.M."/>
            <person name="Bork P."/>
            <person name="Koonin E.V."/>
            <person name="Zdobnov E.M."/>
            <person name="Grigoriev I.V."/>
            <person name="Lynch M."/>
            <person name="Boore J.L."/>
        </authorList>
    </citation>
    <scope>NUCLEOTIDE SEQUENCE [LARGE SCALE GENOMIC DNA]</scope>
</reference>
<feature type="domain" description="CAP-Gly" evidence="1">
    <location>
        <begin position="43"/>
        <end position="73"/>
    </location>
</feature>
<dbReference type="InterPro" id="IPR000938">
    <property type="entry name" value="CAP-Gly_domain"/>
</dbReference>
<dbReference type="InParanoid" id="E9H0H1"/>
<evidence type="ECO:0000313" key="3">
    <source>
        <dbReference type="Proteomes" id="UP000000305"/>
    </source>
</evidence>
<dbReference type="SUPFAM" id="SSF74924">
    <property type="entry name" value="Cap-Gly domain"/>
    <property type="match status" value="1"/>
</dbReference>
<evidence type="ECO:0000259" key="1">
    <source>
        <dbReference type="PROSITE" id="PS50245"/>
    </source>
</evidence>
<evidence type="ECO:0000313" key="2">
    <source>
        <dbReference type="EMBL" id="EFX74804.1"/>
    </source>
</evidence>
<keyword evidence="3" id="KW-1185">Reference proteome</keyword>
<dbReference type="KEGG" id="dpx:DAPPUDRAFT_324022"/>
<dbReference type="InterPro" id="IPR036859">
    <property type="entry name" value="CAP-Gly_dom_sf"/>
</dbReference>
<dbReference type="Proteomes" id="UP000000305">
    <property type="component" value="Unassembled WGS sequence"/>
</dbReference>
<organism evidence="2 3">
    <name type="scientific">Daphnia pulex</name>
    <name type="common">Water flea</name>
    <dbReference type="NCBI Taxonomy" id="6669"/>
    <lineage>
        <taxon>Eukaryota</taxon>
        <taxon>Metazoa</taxon>
        <taxon>Ecdysozoa</taxon>
        <taxon>Arthropoda</taxon>
        <taxon>Crustacea</taxon>
        <taxon>Branchiopoda</taxon>
        <taxon>Diplostraca</taxon>
        <taxon>Cladocera</taxon>
        <taxon>Anomopoda</taxon>
        <taxon>Daphniidae</taxon>
        <taxon>Daphnia</taxon>
    </lineage>
</organism>
<gene>
    <name evidence="2" type="ORF">DAPPUDRAFT_324022</name>
</gene>
<dbReference type="EMBL" id="GL732580">
    <property type="protein sequence ID" value="EFX74804.1"/>
    <property type="molecule type" value="Genomic_DNA"/>
</dbReference>
<proteinExistence type="predicted"/>
<dbReference type="PROSITE" id="PS50245">
    <property type="entry name" value="CAP_GLY_2"/>
    <property type="match status" value="1"/>
</dbReference>
<dbReference type="Pfam" id="PF01302">
    <property type="entry name" value="CAP_GLY"/>
    <property type="match status" value="1"/>
</dbReference>
<protein>
    <recommendedName>
        <fullName evidence="1">CAP-Gly domain-containing protein</fullName>
    </recommendedName>
</protein>
<dbReference type="HOGENOM" id="CLU_2656995_0_0_1"/>
<name>E9H0H1_DAPPU</name>
<dbReference type="Gene3D" id="2.30.30.190">
    <property type="entry name" value="CAP Gly-rich-like domain"/>
    <property type="match status" value="1"/>
</dbReference>
<dbReference type="AlphaFoldDB" id="E9H0H1"/>
<accession>E9H0H1</accession>
<sequence length="76" mass="8854">MGLLIPARDWNSCYFSKKAEEPQTKKAEEEKLGKAVQVDERCIHYDKPVGKKYGSVEGKRYFRFLTKYGAFVNMDE</sequence>